<sequence length="267" mass="30168">MYGEAYENHMRGRSSSWSLRFTSGEFEEIVKILRREYGQDRLSQFLLSPIEELQAFLGTCTTDQFLDCVEIYCLHVSTDEDLTDERKEEYIREINHRFREVGLGYEFLGQHVVRIDAQALHAEVLKPTMALLSAENNFAGAEQEMQTAFENYRASDNKGAVAEALKAFESVMKSICAKRNWAHSPNDTASKLLGVCFVNNLIPTYLQSHFTGLRTVLESGVPTVRNKTSGHGQGSTIQPLEDHFVSYVLYTALANIKLLIDCDKALP</sequence>
<dbReference type="EMBL" id="QFQS01000006">
    <property type="protein sequence ID" value="PZQ95696.1"/>
    <property type="molecule type" value="Genomic_DNA"/>
</dbReference>
<accession>A0A2W5S0R3</accession>
<dbReference type="NCBIfam" id="NF046078">
    <property type="entry name" value="STM4504_CBY0614"/>
    <property type="match status" value="1"/>
</dbReference>
<protein>
    <recommendedName>
        <fullName evidence="5">Abortive infection protein-like C-terminal domain-containing protein</fullName>
    </recommendedName>
</protein>
<comment type="caution">
    <text evidence="3">The sequence shown here is derived from an EMBL/GenBank/DDBJ whole genome shotgun (WGS) entry which is preliminary data.</text>
</comment>
<dbReference type="Proteomes" id="UP000248975">
    <property type="component" value="Unassembled WGS sequence"/>
</dbReference>
<feature type="domain" description="HEPN AbiJ-N-terminal" evidence="1">
    <location>
        <begin position="23"/>
        <end position="127"/>
    </location>
</feature>
<evidence type="ECO:0000313" key="4">
    <source>
        <dbReference type="Proteomes" id="UP000248975"/>
    </source>
</evidence>
<evidence type="ECO:0000313" key="3">
    <source>
        <dbReference type="EMBL" id="PZQ95696.1"/>
    </source>
</evidence>
<dbReference type="AlphaFoldDB" id="A0A2W5S0R3"/>
<dbReference type="InterPro" id="IPR049503">
    <property type="entry name" value="AbiJ_NTD4"/>
</dbReference>
<organism evidence="3 4">
    <name type="scientific">Cereibacter sphaeroides</name>
    <name type="common">Rhodobacter sphaeroides</name>
    <dbReference type="NCBI Taxonomy" id="1063"/>
    <lineage>
        <taxon>Bacteria</taxon>
        <taxon>Pseudomonadati</taxon>
        <taxon>Pseudomonadota</taxon>
        <taxon>Alphaproteobacteria</taxon>
        <taxon>Rhodobacterales</taxon>
        <taxon>Paracoccaceae</taxon>
        <taxon>Cereibacter</taxon>
    </lineage>
</organism>
<reference evidence="3 4" key="1">
    <citation type="submission" date="2017-08" db="EMBL/GenBank/DDBJ databases">
        <title>Infants hospitalized years apart are colonized by the same room-sourced microbial strains.</title>
        <authorList>
            <person name="Brooks B."/>
            <person name="Olm M.R."/>
            <person name="Firek B.A."/>
            <person name="Baker R."/>
            <person name="Thomas B.C."/>
            <person name="Morowitz M.J."/>
            <person name="Banfield J.F."/>
        </authorList>
    </citation>
    <scope>NUCLEOTIDE SEQUENCE [LARGE SCALE GENOMIC DNA]</scope>
    <source>
        <strain evidence="3">S2_003_000_R2_11</strain>
    </source>
</reference>
<evidence type="ECO:0008006" key="5">
    <source>
        <dbReference type="Google" id="ProtNLM"/>
    </source>
</evidence>
<name>A0A2W5S0R3_CERSP</name>
<dbReference type="Pfam" id="PF22809">
    <property type="entry name" value="DUF7014"/>
    <property type="match status" value="1"/>
</dbReference>
<dbReference type="InterPro" id="IPR054280">
    <property type="entry name" value="DUF7014"/>
</dbReference>
<dbReference type="Pfam" id="PF18863">
    <property type="entry name" value="AbiJ_NTD4"/>
    <property type="match status" value="1"/>
</dbReference>
<feature type="domain" description="DUF7014" evidence="2">
    <location>
        <begin position="131"/>
        <end position="265"/>
    </location>
</feature>
<evidence type="ECO:0000259" key="2">
    <source>
        <dbReference type="Pfam" id="PF22809"/>
    </source>
</evidence>
<proteinExistence type="predicted"/>
<gene>
    <name evidence="3" type="ORF">DI533_18865</name>
</gene>
<evidence type="ECO:0000259" key="1">
    <source>
        <dbReference type="Pfam" id="PF18863"/>
    </source>
</evidence>